<evidence type="ECO:0000313" key="4">
    <source>
        <dbReference type="Proteomes" id="UP000245207"/>
    </source>
</evidence>
<organism evidence="3 4">
    <name type="scientific">Artemisia annua</name>
    <name type="common">Sweet wormwood</name>
    <dbReference type="NCBI Taxonomy" id="35608"/>
    <lineage>
        <taxon>Eukaryota</taxon>
        <taxon>Viridiplantae</taxon>
        <taxon>Streptophyta</taxon>
        <taxon>Embryophyta</taxon>
        <taxon>Tracheophyta</taxon>
        <taxon>Spermatophyta</taxon>
        <taxon>Magnoliopsida</taxon>
        <taxon>eudicotyledons</taxon>
        <taxon>Gunneridae</taxon>
        <taxon>Pentapetalae</taxon>
        <taxon>asterids</taxon>
        <taxon>campanulids</taxon>
        <taxon>Asterales</taxon>
        <taxon>Asteraceae</taxon>
        <taxon>Asteroideae</taxon>
        <taxon>Anthemideae</taxon>
        <taxon>Artemisiinae</taxon>
        <taxon>Artemisia</taxon>
    </lineage>
</organism>
<proteinExistence type="predicted"/>
<dbReference type="CDD" id="cd05402">
    <property type="entry name" value="NT_PAP_TUTase"/>
    <property type="match status" value="1"/>
</dbReference>
<dbReference type="SUPFAM" id="SSF81301">
    <property type="entry name" value="Nucleotidyltransferase"/>
    <property type="match status" value="1"/>
</dbReference>
<dbReference type="InterPro" id="IPR043519">
    <property type="entry name" value="NT_sf"/>
</dbReference>
<name>A0A2U1NPG1_ARTAN</name>
<feature type="compositionally biased region" description="Gly residues" evidence="1">
    <location>
        <begin position="481"/>
        <end position="503"/>
    </location>
</feature>
<gene>
    <name evidence="3" type="ORF">CTI12_AA164440</name>
</gene>
<keyword evidence="4" id="KW-1185">Reference proteome</keyword>
<sequence length="533" mass="59917">MALREKGPYDEEDDLQVLIKKAEKFELKELQTIIANRENLLILERLLNNAYVIRRPKPNEYEQRKQLIRVFNDIAKELYGNSANFPVVEEFGSFSMDLFTSDSDLDLSVNFRSSSTVFPRDQQIKTLRKFSRKFYALQNGGHVRGVQPILHAKVPILKVIDAGTGVECDLSVENRDGISKSAIIRYITSIDERFPKLSFLMKAWAKAHDINSSKDRTLNSLSLILLVAFHLQTRDPPILPPFSAILKDGEDVASVKKSVKNFQNYGRRNTETLSELFVSLLIKLASVEKLWPKGLCASPYLGHWTSKTWTTKIANMSVEDFTDRTQNVARAVGKLEVEEIYDCIKLTIESLGFFMNGQLNELKLKETLFGIDKMHHTPIAPIAPIAPIPNIWKGNFETNQHVTSKHPILNPNGVMDLRAAPNWSTSPLPRVYYGATQHQAMTTGPKYLRAELPYEHQPVKRMRTAEVVPATRDWRPALGGPRWGQGGGGAPTGGWGGTHGAGSQGMQPAEDPRGRWFQPSPNGSSSKYGQSYR</sequence>
<reference evidence="3 4" key="1">
    <citation type="journal article" date="2018" name="Mol. Plant">
        <title>The genome of Artemisia annua provides insight into the evolution of Asteraceae family and artemisinin biosynthesis.</title>
        <authorList>
            <person name="Shen Q."/>
            <person name="Zhang L."/>
            <person name="Liao Z."/>
            <person name="Wang S."/>
            <person name="Yan T."/>
            <person name="Shi P."/>
            <person name="Liu M."/>
            <person name="Fu X."/>
            <person name="Pan Q."/>
            <person name="Wang Y."/>
            <person name="Lv Z."/>
            <person name="Lu X."/>
            <person name="Zhang F."/>
            <person name="Jiang W."/>
            <person name="Ma Y."/>
            <person name="Chen M."/>
            <person name="Hao X."/>
            <person name="Li L."/>
            <person name="Tang Y."/>
            <person name="Lv G."/>
            <person name="Zhou Y."/>
            <person name="Sun X."/>
            <person name="Brodelius P.E."/>
            <person name="Rose J.K.C."/>
            <person name="Tang K."/>
        </authorList>
    </citation>
    <scope>NUCLEOTIDE SEQUENCE [LARGE SCALE GENOMIC DNA]</scope>
    <source>
        <strain evidence="4">cv. Huhao1</strain>
        <tissue evidence="3">Leaf</tissue>
    </source>
</reference>
<feature type="region of interest" description="Disordered" evidence="1">
    <location>
        <begin position="474"/>
        <end position="533"/>
    </location>
</feature>
<dbReference type="OrthoDB" id="2274644at2759"/>
<dbReference type="GO" id="GO:0031123">
    <property type="term" value="P:RNA 3'-end processing"/>
    <property type="evidence" value="ECO:0007669"/>
    <property type="project" value="TreeGrafter"/>
</dbReference>
<evidence type="ECO:0000256" key="1">
    <source>
        <dbReference type="SAM" id="MobiDB-lite"/>
    </source>
</evidence>
<dbReference type="EMBL" id="PKPP01002420">
    <property type="protein sequence ID" value="PWA75386.1"/>
    <property type="molecule type" value="Genomic_DNA"/>
</dbReference>
<dbReference type="SUPFAM" id="SSF81631">
    <property type="entry name" value="PAP/OAS1 substrate-binding domain"/>
    <property type="match status" value="1"/>
</dbReference>
<comment type="caution">
    <text evidence="3">The sequence shown here is derived from an EMBL/GenBank/DDBJ whole genome shotgun (WGS) entry which is preliminary data.</text>
</comment>
<evidence type="ECO:0000313" key="3">
    <source>
        <dbReference type="EMBL" id="PWA75386.1"/>
    </source>
</evidence>
<dbReference type="PANTHER" id="PTHR12271">
    <property type="entry name" value="POLY A POLYMERASE CID PAP -RELATED"/>
    <property type="match status" value="1"/>
</dbReference>
<dbReference type="PANTHER" id="PTHR12271:SF134">
    <property type="entry name" value="NUCLEOTIDYLTRANSFERASE FAMILY PROTEIN"/>
    <property type="match status" value="1"/>
</dbReference>
<dbReference type="Gene3D" id="3.30.460.10">
    <property type="entry name" value="Beta Polymerase, domain 2"/>
    <property type="match status" value="1"/>
</dbReference>
<dbReference type="STRING" id="35608.A0A2U1NPG1"/>
<dbReference type="InterPro" id="IPR054708">
    <property type="entry name" value="MTPAP-like_central"/>
</dbReference>
<feature type="domain" description="Poly(A) RNA polymerase mitochondrial-like central palm" evidence="2">
    <location>
        <begin position="44"/>
        <end position="187"/>
    </location>
</feature>
<accession>A0A2U1NPG1</accession>
<dbReference type="Pfam" id="PF22600">
    <property type="entry name" value="MTPAP-like_central"/>
    <property type="match status" value="1"/>
</dbReference>
<dbReference type="GO" id="GO:0016779">
    <property type="term" value="F:nucleotidyltransferase activity"/>
    <property type="evidence" value="ECO:0007669"/>
    <property type="project" value="TreeGrafter"/>
</dbReference>
<feature type="compositionally biased region" description="Polar residues" evidence="1">
    <location>
        <begin position="519"/>
        <end position="533"/>
    </location>
</feature>
<dbReference type="Gene3D" id="1.10.1410.10">
    <property type="match status" value="1"/>
</dbReference>
<dbReference type="Proteomes" id="UP000245207">
    <property type="component" value="Unassembled WGS sequence"/>
</dbReference>
<protein>
    <recommendedName>
        <fullName evidence="2">Poly(A) RNA polymerase mitochondrial-like central palm domain-containing protein</fullName>
    </recommendedName>
</protein>
<dbReference type="AlphaFoldDB" id="A0A2U1NPG1"/>
<evidence type="ECO:0000259" key="2">
    <source>
        <dbReference type="Pfam" id="PF22600"/>
    </source>
</evidence>